<keyword evidence="3" id="KW-0853">WD repeat</keyword>
<feature type="compositionally biased region" description="Basic residues" evidence="7">
    <location>
        <begin position="1"/>
        <end position="25"/>
    </location>
</feature>
<dbReference type="OrthoDB" id="1935146at2759"/>
<protein>
    <submittedName>
        <fullName evidence="8">WD40-repeat-containing domain protein</fullName>
    </submittedName>
</protein>
<evidence type="ECO:0000256" key="2">
    <source>
        <dbReference type="ARBA" id="ARBA00022552"/>
    </source>
</evidence>
<evidence type="ECO:0000256" key="5">
    <source>
        <dbReference type="ARBA" id="ARBA00023242"/>
    </source>
</evidence>
<evidence type="ECO:0000313" key="9">
    <source>
        <dbReference type="Proteomes" id="UP000736335"/>
    </source>
</evidence>
<dbReference type="InterPro" id="IPR045161">
    <property type="entry name" value="Utp18"/>
</dbReference>
<dbReference type="GO" id="GO:0006364">
    <property type="term" value="P:rRNA processing"/>
    <property type="evidence" value="ECO:0007669"/>
    <property type="project" value="UniProtKB-KW"/>
</dbReference>
<dbReference type="InterPro" id="IPR036322">
    <property type="entry name" value="WD40_repeat_dom_sf"/>
</dbReference>
<feature type="region of interest" description="Disordered" evidence="7">
    <location>
        <begin position="1"/>
        <end position="87"/>
    </location>
</feature>
<dbReference type="Pfam" id="PF00400">
    <property type="entry name" value="WD40"/>
    <property type="match status" value="1"/>
</dbReference>
<gene>
    <name evidence="8" type="ORF">BJ322DRAFT_1012877</name>
</gene>
<dbReference type="GO" id="GO:0034388">
    <property type="term" value="C:Pwp2p-containing subcomplex of 90S preribosome"/>
    <property type="evidence" value="ECO:0007669"/>
    <property type="project" value="TreeGrafter"/>
</dbReference>
<keyword evidence="4" id="KW-0677">Repeat</keyword>
<dbReference type="PANTHER" id="PTHR18359">
    <property type="entry name" value="WD-REPEAT PROTEIN-RELATED"/>
    <property type="match status" value="1"/>
</dbReference>
<dbReference type="PANTHER" id="PTHR18359:SF0">
    <property type="entry name" value="U3 SMALL NUCLEOLAR RNA-ASSOCIATED PROTEIN 18 HOMOLOG"/>
    <property type="match status" value="1"/>
</dbReference>
<evidence type="ECO:0000256" key="3">
    <source>
        <dbReference type="ARBA" id="ARBA00022574"/>
    </source>
</evidence>
<feature type="region of interest" description="Disordered" evidence="7">
    <location>
        <begin position="219"/>
        <end position="256"/>
    </location>
</feature>
<comment type="caution">
    <text evidence="8">The sequence shown here is derived from an EMBL/GenBank/DDBJ whole genome shotgun (WGS) entry which is preliminary data.</text>
</comment>
<dbReference type="InterPro" id="IPR015943">
    <property type="entry name" value="WD40/YVTN_repeat-like_dom_sf"/>
</dbReference>
<feature type="compositionally biased region" description="Basic residues" evidence="7">
    <location>
        <begin position="232"/>
        <end position="241"/>
    </location>
</feature>
<sequence>MSSGKLPRKRQKSGKHSSSKSKKRLVVRDDEGGFEPLGSSKHTWEDEDKDDEERRLESVLFGRPYVPSSKGRARDESDGEDEDMPEAGVDLAGNEFANLMDSELFMLDDGQIDPTPAVLPSGSEDEDEGVNSGANLNPKSSFCGSELDSEEDPEVEAVPVPAGPKGRKKGPAWVDPDDLDVQVSLASNKRLRKLRDTAAEDEIGGRDYERRLRRQFEKLNPTPKWASDARKKQSTVKRRRSASPSSSVSEEDVDLLTSTGGILEEKQRKSRILSPKTINIERLRDANLSARAEGELRTVQFHPSPQVPMLLAASADRRLRLFNIDGHTNPHIQTLHVPELPLSNACFHPSGTSILLTGPRPFYYTYDLQSGTSHRSPRGLWGTTFTDKRSTDTNASLQTCSFSPTGEMLAVAGRRGYVHLVDWKAGASGSQVVGSVKMNSSAKSLWWNNQGELLSLSEDSEVYVWDVAERRCVRRWKDDGGYGSELVMGDRGNKYLATGSTSGYVNVYGSGETFGTGPQKPKPLKTLGNLNTTITSLTFNNDSQLLAMASNDRKDQLRLVHLPSLTAYSNWPTSGTPLGRVLSIDFSPDSQYIAIGNNRGRALLYHLRDFSES</sequence>
<comment type="similarity">
    <text evidence="6">Belongs to the WD repeat UTP18 family.</text>
</comment>
<keyword evidence="2" id="KW-0698">rRNA processing</keyword>
<name>A0A9P6L2D9_9AGAM</name>
<evidence type="ECO:0000256" key="1">
    <source>
        <dbReference type="ARBA" id="ARBA00004604"/>
    </source>
</evidence>
<keyword evidence="9" id="KW-1185">Reference proteome</keyword>
<evidence type="ECO:0000313" key="8">
    <source>
        <dbReference type="EMBL" id="KAF9779747.1"/>
    </source>
</evidence>
<reference evidence="8" key="1">
    <citation type="journal article" date="2020" name="Nat. Commun.">
        <title>Large-scale genome sequencing of mycorrhizal fungi provides insights into the early evolution of symbiotic traits.</title>
        <authorList>
            <person name="Miyauchi S."/>
            <person name="Kiss E."/>
            <person name="Kuo A."/>
            <person name="Drula E."/>
            <person name="Kohler A."/>
            <person name="Sanchez-Garcia M."/>
            <person name="Morin E."/>
            <person name="Andreopoulos B."/>
            <person name="Barry K.W."/>
            <person name="Bonito G."/>
            <person name="Buee M."/>
            <person name="Carver A."/>
            <person name="Chen C."/>
            <person name="Cichocki N."/>
            <person name="Clum A."/>
            <person name="Culley D."/>
            <person name="Crous P.W."/>
            <person name="Fauchery L."/>
            <person name="Girlanda M."/>
            <person name="Hayes R.D."/>
            <person name="Keri Z."/>
            <person name="LaButti K."/>
            <person name="Lipzen A."/>
            <person name="Lombard V."/>
            <person name="Magnuson J."/>
            <person name="Maillard F."/>
            <person name="Murat C."/>
            <person name="Nolan M."/>
            <person name="Ohm R.A."/>
            <person name="Pangilinan J."/>
            <person name="Pereira M.F."/>
            <person name="Perotto S."/>
            <person name="Peter M."/>
            <person name="Pfister S."/>
            <person name="Riley R."/>
            <person name="Sitrit Y."/>
            <person name="Stielow J.B."/>
            <person name="Szollosi G."/>
            <person name="Zifcakova L."/>
            <person name="Stursova M."/>
            <person name="Spatafora J.W."/>
            <person name="Tedersoo L."/>
            <person name="Vaario L.M."/>
            <person name="Yamada A."/>
            <person name="Yan M."/>
            <person name="Wang P."/>
            <person name="Xu J."/>
            <person name="Bruns T."/>
            <person name="Baldrian P."/>
            <person name="Vilgalys R."/>
            <person name="Dunand C."/>
            <person name="Henrissat B."/>
            <person name="Grigoriev I.V."/>
            <person name="Hibbett D."/>
            <person name="Nagy L.G."/>
            <person name="Martin F.M."/>
        </authorList>
    </citation>
    <scope>NUCLEOTIDE SEQUENCE</scope>
    <source>
        <strain evidence="8">UH-Tt-Lm1</strain>
    </source>
</reference>
<comment type="subcellular location">
    <subcellularLocation>
        <location evidence="1">Nucleus</location>
        <location evidence="1">Nucleolus</location>
    </subcellularLocation>
</comment>
<dbReference type="EMBL" id="WIUZ02000018">
    <property type="protein sequence ID" value="KAF9779747.1"/>
    <property type="molecule type" value="Genomic_DNA"/>
</dbReference>
<dbReference type="SUPFAM" id="SSF50978">
    <property type="entry name" value="WD40 repeat-like"/>
    <property type="match status" value="1"/>
</dbReference>
<reference evidence="8" key="2">
    <citation type="submission" date="2020-11" db="EMBL/GenBank/DDBJ databases">
        <authorList>
            <consortium name="DOE Joint Genome Institute"/>
            <person name="Kuo A."/>
            <person name="Miyauchi S."/>
            <person name="Kiss E."/>
            <person name="Drula E."/>
            <person name="Kohler A."/>
            <person name="Sanchez-Garcia M."/>
            <person name="Andreopoulos B."/>
            <person name="Barry K.W."/>
            <person name="Bonito G."/>
            <person name="Buee M."/>
            <person name="Carver A."/>
            <person name="Chen C."/>
            <person name="Cichocki N."/>
            <person name="Clum A."/>
            <person name="Culley D."/>
            <person name="Crous P.W."/>
            <person name="Fauchery L."/>
            <person name="Girlanda M."/>
            <person name="Hayes R."/>
            <person name="Keri Z."/>
            <person name="Labutti K."/>
            <person name="Lipzen A."/>
            <person name="Lombard V."/>
            <person name="Magnuson J."/>
            <person name="Maillard F."/>
            <person name="Morin E."/>
            <person name="Murat C."/>
            <person name="Nolan M."/>
            <person name="Ohm R."/>
            <person name="Pangilinan J."/>
            <person name="Pereira M."/>
            <person name="Perotto S."/>
            <person name="Peter M."/>
            <person name="Riley R."/>
            <person name="Sitrit Y."/>
            <person name="Stielow B."/>
            <person name="Szollosi G."/>
            <person name="Zifcakova L."/>
            <person name="Stursova M."/>
            <person name="Spatafora J.W."/>
            <person name="Tedersoo L."/>
            <person name="Vaario L.-M."/>
            <person name="Yamada A."/>
            <person name="Yan M."/>
            <person name="Wang P."/>
            <person name="Xu J."/>
            <person name="Bruns T."/>
            <person name="Baldrian P."/>
            <person name="Vilgalys R."/>
            <person name="Henrissat B."/>
            <person name="Grigoriev I.V."/>
            <person name="Hibbett D."/>
            <person name="Nagy L.G."/>
            <person name="Martin F.M."/>
        </authorList>
    </citation>
    <scope>NUCLEOTIDE SEQUENCE</scope>
    <source>
        <strain evidence="8">UH-Tt-Lm1</strain>
    </source>
</reference>
<dbReference type="SMART" id="SM00320">
    <property type="entry name" value="WD40"/>
    <property type="match status" value="6"/>
</dbReference>
<evidence type="ECO:0000256" key="4">
    <source>
        <dbReference type="ARBA" id="ARBA00022737"/>
    </source>
</evidence>
<feature type="region of interest" description="Disordered" evidence="7">
    <location>
        <begin position="109"/>
        <end position="176"/>
    </location>
</feature>
<dbReference type="AlphaFoldDB" id="A0A9P6L2D9"/>
<keyword evidence="5" id="KW-0539">Nucleus</keyword>
<organism evidence="8 9">
    <name type="scientific">Thelephora terrestris</name>
    <dbReference type="NCBI Taxonomy" id="56493"/>
    <lineage>
        <taxon>Eukaryota</taxon>
        <taxon>Fungi</taxon>
        <taxon>Dikarya</taxon>
        <taxon>Basidiomycota</taxon>
        <taxon>Agaricomycotina</taxon>
        <taxon>Agaricomycetes</taxon>
        <taxon>Thelephorales</taxon>
        <taxon>Thelephoraceae</taxon>
        <taxon>Thelephora</taxon>
    </lineage>
</organism>
<dbReference type="GO" id="GO:0032040">
    <property type="term" value="C:small-subunit processome"/>
    <property type="evidence" value="ECO:0007669"/>
    <property type="project" value="TreeGrafter"/>
</dbReference>
<proteinExistence type="inferred from homology"/>
<accession>A0A9P6L2D9</accession>
<dbReference type="InterPro" id="IPR001680">
    <property type="entry name" value="WD40_rpt"/>
</dbReference>
<feature type="compositionally biased region" description="Polar residues" evidence="7">
    <location>
        <begin position="132"/>
        <end position="143"/>
    </location>
</feature>
<dbReference type="Gene3D" id="2.130.10.10">
    <property type="entry name" value="YVTN repeat-like/Quinoprotein amine dehydrogenase"/>
    <property type="match status" value="1"/>
</dbReference>
<dbReference type="Proteomes" id="UP000736335">
    <property type="component" value="Unassembled WGS sequence"/>
</dbReference>
<evidence type="ECO:0000256" key="7">
    <source>
        <dbReference type="SAM" id="MobiDB-lite"/>
    </source>
</evidence>
<evidence type="ECO:0000256" key="6">
    <source>
        <dbReference type="ARBA" id="ARBA00025767"/>
    </source>
</evidence>